<proteinExistence type="predicted"/>
<organism evidence="1 2">
    <name type="scientific">Vespula pensylvanica</name>
    <name type="common">Western yellow jacket</name>
    <name type="synonym">Wasp</name>
    <dbReference type="NCBI Taxonomy" id="30213"/>
    <lineage>
        <taxon>Eukaryota</taxon>
        <taxon>Metazoa</taxon>
        <taxon>Ecdysozoa</taxon>
        <taxon>Arthropoda</taxon>
        <taxon>Hexapoda</taxon>
        <taxon>Insecta</taxon>
        <taxon>Pterygota</taxon>
        <taxon>Neoptera</taxon>
        <taxon>Endopterygota</taxon>
        <taxon>Hymenoptera</taxon>
        <taxon>Apocrita</taxon>
        <taxon>Aculeata</taxon>
        <taxon>Vespoidea</taxon>
        <taxon>Vespidae</taxon>
        <taxon>Vespinae</taxon>
        <taxon>Vespula</taxon>
    </lineage>
</organism>
<protein>
    <submittedName>
        <fullName evidence="1">Uncharacterized protein</fullName>
    </submittedName>
</protein>
<name>A0A834PFM1_VESPE</name>
<evidence type="ECO:0000313" key="2">
    <source>
        <dbReference type="Proteomes" id="UP000600918"/>
    </source>
</evidence>
<sequence length="101" mass="12089">MTTGTRTATVTAKITRTWFIYMMKQKQNFFSKRTPIEREGREESREVRLTKNKSRILTALTRMKKVEKFDIQKISINCKIERRFDCPSERPELNWEIVSSI</sequence>
<dbReference type="AlphaFoldDB" id="A0A834PFM1"/>
<gene>
    <name evidence="1" type="ORF">H0235_001180</name>
</gene>
<accession>A0A834PFM1</accession>
<keyword evidence="2" id="KW-1185">Reference proteome</keyword>
<reference evidence="1" key="1">
    <citation type="journal article" date="2020" name="G3 (Bethesda)">
        <title>High-Quality Assemblies for Three Invasive Social Wasps from the &lt;i&gt;Vespula&lt;/i&gt; Genus.</title>
        <authorList>
            <person name="Harrop T.W.R."/>
            <person name="Guhlin J."/>
            <person name="McLaughlin G.M."/>
            <person name="Permina E."/>
            <person name="Stockwell P."/>
            <person name="Gilligan J."/>
            <person name="Le Lec M.F."/>
            <person name="Gruber M.A.M."/>
            <person name="Quinn O."/>
            <person name="Lovegrove M."/>
            <person name="Duncan E.J."/>
            <person name="Remnant E.J."/>
            <person name="Van Eeckhoven J."/>
            <person name="Graham B."/>
            <person name="Knapp R.A."/>
            <person name="Langford K.W."/>
            <person name="Kronenberg Z."/>
            <person name="Press M.O."/>
            <person name="Eacker S.M."/>
            <person name="Wilson-Rankin E.E."/>
            <person name="Purcell J."/>
            <person name="Lester P.J."/>
            <person name="Dearden P.K."/>
        </authorList>
    </citation>
    <scope>NUCLEOTIDE SEQUENCE</scope>
    <source>
        <strain evidence="1">Volc-1</strain>
    </source>
</reference>
<comment type="caution">
    <text evidence="1">The sequence shown here is derived from an EMBL/GenBank/DDBJ whole genome shotgun (WGS) entry which is preliminary data.</text>
</comment>
<dbReference type="Proteomes" id="UP000600918">
    <property type="component" value="Unassembled WGS sequence"/>
</dbReference>
<evidence type="ECO:0000313" key="1">
    <source>
        <dbReference type="EMBL" id="KAF7438789.1"/>
    </source>
</evidence>
<dbReference type="EMBL" id="JACSDY010000001">
    <property type="protein sequence ID" value="KAF7438789.1"/>
    <property type="molecule type" value="Genomic_DNA"/>
</dbReference>